<evidence type="ECO:0000256" key="3">
    <source>
        <dbReference type="SAM" id="SignalP"/>
    </source>
</evidence>
<evidence type="ECO:0000259" key="4">
    <source>
        <dbReference type="Pfam" id="PF16729"/>
    </source>
</evidence>
<evidence type="ECO:0000313" key="5">
    <source>
        <dbReference type="EMBL" id="MFC6274883.1"/>
    </source>
</evidence>
<comment type="caution">
    <text evidence="5">The sequence shown here is derived from an EMBL/GenBank/DDBJ whole genome shotgun (WGS) entry which is preliminary data.</text>
</comment>
<gene>
    <name evidence="5" type="ORF">ACFQET_05070</name>
</gene>
<evidence type="ECO:0000256" key="1">
    <source>
        <dbReference type="ARBA" id="ARBA00022729"/>
    </source>
</evidence>
<feature type="region of interest" description="Disordered" evidence="2">
    <location>
        <begin position="24"/>
        <end position="48"/>
    </location>
</feature>
<evidence type="ECO:0000313" key="6">
    <source>
        <dbReference type="Proteomes" id="UP001596191"/>
    </source>
</evidence>
<dbReference type="Proteomes" id="UP001596191">
    <property type="component" value="Unassembled WGS sequence"/>
</dbReference>
<proteinExistence type="predicted"/>
<organism evidence="5 6">
    <name type="scientific">Levilactobacillus tangyuanensis</name>
    <dbReference type="NCBI Taxonomy" id="2486021"/>
    <lineage>
        <taxon>Bacteria</taxon>
        <taxon>Bacillati</taxon>
        <taxon>Bacillota</taxon>
        <taxon>Bacilli</taxon>
        <taxon>Lactobacillales</taxon>
        <taxon>Lactobacillaceae</taxon>
        <taxon>Levilactobacillus</taxon>
    </lineage>
</organism>
<feature type="signal peptide" evidence="3">
    <location>
        <begin position="1"/>
        <end position="25"/>
    </location>
</feature>
<dbReference type="EMBL" id="JBHSSJ010000004">
    <property type="protein sequence ID" value="MFC6274883.1"/>
    <property type="molecule type" value="Genomic_DNA"/>
</dbReference>
<accession>A0ABW1TQ34</accession>
<dbReference type="PROSITE" id="PS51257">
    <property type="entry name" value="PROKAR_LIPOPROTEIN"/>
    <property type="match status" value="1"/>
</dbReference>
<dbReference type="InterPro" id="IPR029050">
    <property type="entry name" value="Immunoprotect_excell_Ig-like"/>
</dbReference>
<keyword evidence="6" id="KW-1185">Reference proteome</keyword>
<dbReference type="RefSeq" id="WP_125640576.1">
    <property type="nucleotide sequence ID" value="NZ_JBHSSJ010000004.1"/>
</dbReference>
<name>A0ABW1TQ34_9LACO</name>
<protein>
    <submittedName>
        <fullName evidence="5">DUF5067 domain-containing protein</fullName>
    </submittedName>
</protein>
<keyword evidence="1 3" id="KW-0732">Signal</keyword>
<evidence type="ECO:0000256" key="2">
    <source>
        <dbReference type="SAM" id="MobiDB-lite"/>
    </source>
</evidence>
<sequence>MKQKFYLLSILSLGLLAGCANQSPAKTTSSQSSSSSRSRVTSSSSSAQVKPTATFSNQTFTISRVAYRITGEKVTASATANRQLFVLYYTVTNHQTRSIVPSDIWQAAVSARQAGKSLGTGNLAFTTSQTQDNNKLNNTVMPLKPGQSSQGLATFEPKGSGSVTVTYQDTHHQTIHQSHYSLN</sequence>
<dbReference type="Pfam" id="PF16729">
    <property type="entry name" value="DUF5067"/>
    <property type="match status" value="1"/>
</dbReference>
<dbReference type="Gene3D" id="2.60.40.1240">
    <property type="match status" value="1"/>
</dbReference>
<feature type="domain" description="DUF5067" evidence="4">
    <location>
        <begin position="42"/>
        <end position="169"/>
    </location>
</feature>
<feature type="chain" id="PRO_5046281564" evidence="3">
    <location>
        <begin position="26"/>
        <end position="183"/>
    </location>
</feature>
<reference evidence="6" key="1">
    <citation type="journal article" date="2019" name="Int. J. Syst. Evol. Microbiol.">
        <title>The Global Catalogue of Microorganisms (GCM) 10K type strain sequencing project: providing services to taxonomists for standard genome sequencing and annotation.</title>
        <authorList>
            <consortium name="The Broad Institute Genomics Platform"/>
            <consortium name="The Broad Institute Genome Sequencing Center for Infectious Disease"/>
            <person name="Wu L."/>
            <person name="Ma J."/>
        </authorList>
    </citation>
    <scope>NUCLEOTIDE SEQUENCE [LARGE SCALE GENOMIC DNA]</scope>
    <source>
        <strain evidence="6">CCM 8907</strain>
    </source>
</reference>
<dbReference type="InterPro" id="IPR031989">
    <property type="entry name" value="DUF5067"/>
</dbReference>